<protein>
    <submittedName>
        <fullName evidence="6">Protein phosphatase 2C</fullName>
    </submittedName>
</protein>
<comment type="caution">
    <text evidence="6">The sequence shown here is derived from an EMBL/GenBank/DDBJ whole genome shotgun (WGS) entry which is preliminary data.</text>
</comment>
<dbReference type="InterPro" id="IPR015655">
    <property type="entry name" value="PP2C"/>
</dbReference>
<reference evidence="6 7" key="1">
    <citation type="submission" date="2015-11" db="EMBL/GenBank/DDBJ databases">
        <title>Genomic analysis of 38 Legionella species identifies large and diverse effector repertoires.</title>
        <authorList>
            <person name="Burstein D."/>
            <person name="Amaro F."/>
            <person name="Zusman T."/>
            <person name="Lifshitz Z."/>
            <person name="Cohen O."/>
            <person name="Gilbert J.A."/>
            <person name="Pupko T."/>
            <person name="Shuman H.A."/>
            <person name="Segal G."/>
        </authorList>
    </citation>
    <scope>NUCLEOTIDE SEQUENCE [LARGE SCALE GENOMIC DNA]</scope>
    <source>
        <strain evidence="6 7">SE-32A-C8</strain>
    </source>
</reference>
<dbReference type="Proteomes" id="UP000054773">
    <property type="component" value="Unassembled WGS sequence"/>
</dbReference>
<dbReference type="Gene3D" id="3.60.40.10">
    <property type="entry name" value="PPM-type phosphatase domain"/>
    <property type="match status" value="1"/>
</dbReference>
<feature type="region of interest" description="Disordered" evidence="4">
    <location>
        <begin position="387"/>
        <end position="406"/>
    </location>
</feature>
<proteinExistence type="predicted"/>
<dbReference type="InterPro" id="IPR036457">
    <property type="entry name" value="PPM-type-like_dom_sf"/>
</dbReference>
<dbReference type="SMART" id="SM00332">
    <property type="entry name" value="PP2Cc"/>
    <property type="match status" value="1"/>
</dbReference>
<dbReference type="InterPro" id="IPR001932">
    <property type="entry name" value="PPM-type_phosphatase-like_dom"/>
</dbReference>
<dbReference type="PROSITE" id="PS51746">
    <property type="entry name" value="PPM_2"/>
    <property type="match status" value="1"/>
</dbReference>
<organism evidence="6 7">
    <name type="scientific">Legionella erythra</name>
    <dbReference type="NCBI Taxonomy" id="448"/>
    <lineage>
        <taxon>Bacteria</taxon>
        <taxon>Pseudomonadati</taxon>
        <taxon>Pseudomonadota</taxon>
        <taxon>Gammaproteobacteria</taxon>
        <taxon>Legionellales</taxon>
        <taxon>Legionellaceae</taxon>
        <taxon>Legionella</taxon>
    </lineage>
</organism>
<accession>A0A0W0TUU2</accession>
<dbReference type="InterPro" id="IPR000222">
    <property type="entry name" value="PP2C_BS"/>
</dbReference>
<evidence type="ECO:0000256" key="2">
    <source>
        <dbReference type="ARBA" id="ARBA00022801"/>
    </source>
</evidence>
<keyword evidence="2" id="KW-0378">Hydrolase</keyword>
<dbReference type="PANTHER" id="PTHR47992">
    <property type="entry name" value="PROTEIN PHOSPHATASE"/>
    <property type="match status" value="1"/>
</dbReference>
<evidence type="ECO:0000256" key="4">
    <source>
        <dbReference type="SAM" id="MobiDB-lite"/>
    </source>
</evidence>
<feature type="domain" description="PPM-type phosphatase" evidence="5">
    <location>
        <begin position="21"/>
        <end position="265"/>
    </location>
</feature>
<keyword evidence="1" id="KW-0479">Metal-binding</keyword>
<evidence type="ECO:0000313" key="7">
    <source>
        <dbReference type="Proteomes" id="UP000054773"/>
    </source>
</evidence>
<dbReference type="RefSeq" id="WP_058525747.1">
    <property type="nucleotide sequence ID" value="NZ_CAAAHY010000021.1"/>
</dbReference>
<keyword evidence="7" id="KW-1185">Reference proteome</keyword>
<evidence type="ECO:0000313" key="6">
    <source>
        <dbReference type="EMBL" id="KTC99176.1"/>
    </source>
</evidence>
<dbReference type="OrthoDB" id="5648735at2"/>
<dbReference type="PATRIC" id="fig|448.7.peg.593"/>
<dbReference type="SUPFAM" id="SSF81606">
    <property type="entry name" value="PP2C-like"/>
    <property type="match status" value="1"/>
</dbReference>
<dbReference type="GO" id="GO:0004722">
    <property type="term" value="F:protein serine/threonine phosphatase activity"/>
    <property type="evidence" value="ECO:0007669"/>
    <property type="project" value="InterPro"/>
</dbReference>
<keyword evidence="3" id="KW-0904">Protein phosphatase</keyword>
<dbReference type="EMBL" id="LNYA01000006">
    <property type="protein sequence ID" value="KTC99176.1"/>
    <property type="molecule type" value="Genomic_DNA"/>
</dbReference>
<sequence length="406" mass="44558">MPEIISTPSKGVVEGEDRDHHFAYFETQNKRVDQEDALAWHTLGENQLKSLSPRDIAMRLWTTVRRLDERAKELDKEAGSTACITVFDGKDHVISASVGDSVAFLVAYGKTGEVISATRLNSTLHHPVLQSEKERILKAGGHIDARNRLNGVLAVSRAIGDYDILDPYGRKLAISDAAVDIASISQLLQEEDEPISKIQLISTCDGFTDGAKDNSIESHVMYLLTCLARLDKPGLKTEAEVAAFLAACAIKSNSTDNISIAVQTLVYGLPVFLGVYDGHGGKQIAHEAAMSGSEIFLEQCHLSQEAYEQQPLSAVQPKQRYEKENEKAMHFIAKNPPYFLEKASPLINESALDEKISTLSLKENSSSHNGLFLEDAKSSLCNGFFSNRTSNKNEEKQTGSTNVFLS</sequence>
<dbReference type="Pfam" id="PF00481">
    <property type="entry name" value="PP2C"/>
    <property type="match status" value="1"/>
</dbReference>
<evidence type="ECO:0000256" key="1">
    <source>
        <dbReference type="ARBA" id="ARBA00022723"/>
    </source>
</evidence>
<dbReference type="AlphaFoldDB" id="A0A0W0TUU2"/>
<dbReference type="PROSITE" id="PS01032">
    <property type="entry name" value="PPM_1"/>
    <property type="match status" value="1"/>
</dbReference>
<gene>
    <name evidence="6" type="ORF">Lery_0569</name>
</gene>
<name>A0A0W0TUU2_LEGER</name>
<dbReference type="STRING" id="448.Lery_0569"/>
<dbReference type="GO" id="GO:0046872">
    <property type="term" value="F:metal ion binding"/>
    <property type="evidence" value="ECO:0007669"/>
    <property type="project" value="UniProtKB-KW"/>
</dbReference>
<evidence type="ECO:0000256" key="3">
    <source>
        <dbReference type="ARBA" id="ARBA00022912"/>
    </source>
</evidence>
<dbReference type="CDD" id="cd00143">
    <property type="entry name" value="PP2Cc"/>
    <property type="match status" value="1"/>
</dbReference>
<evidence type="ECO:0000259" key="5">
    <source>
        <dbReference type="PROSITE" id="PS51746"/>
    </source>
</evidence>